<reference evidence="1 2" key="1">
    <citation type="journal article" date="2015" name="Nature">
        <title>rRNA introns, odd ribosomes, and small enigmatic genomes across a large radiation of phyla.</title>
        <authorList>
            <person name="Brown C.T."/>
            <person name="Hug L.A."/>
            <person name="Thomas B.C."/>
            <person name="Sharon I."/>
            <person name="Castelle C.J."/>
            <person name="Singh A."/>
            <person name="Wilkins M.J."/>
            <person name="Williams K.H."/>
            <person name="Banfield J.F."/>
        </authorList>
    </citation>
    <scope>NUCLEOTIDE SEQUENCE [LARGE SCALE GENOMIC DNA]</scope>
</reference>
<gene>
    <name evidence="1" type="ORF">US45_C0026G0003</name>
</gene>
<dbReference type="GO" id="GO:0032259">
    <property type="term" value="P:methylation"/>
    <property type="evidence" value="ECO:0007669"/>
    <property type="project" value="UniProtKB-KW"/>
</dbReference>
<protein>
    <submittedName>
        <fullName evidence="1">Cytosine-specific methyltransferase</fullName>
    </submittedName>
</protein>
<evidence type="ECO:0000313" key="2">
    <source>
        <dbReference type="Proteomes" id="UP000034701"/>
    </source>
</evidence>
<keyword evidence="1" id="KW-0808">Transferase</keyword>
<keyword evidence="1" id="KW-0489">Methyltransferase</keyword>
<sequence length="356" mass="40887">MRTNNNPSKKALDLVIRKSRVHLYKPIQIAEILYHHRTERGLDLSDLQSYRNVSKRWRDEVSLLLVGRRSTSSQKYQDNVFEANAMPPELLAKLGEINKKSKGVVEAYIYKALEARLSSVREVEDYIRKSTPDAFDFKKLVSIFQTTPGLRRSVDKMYEILVYALFMTIVRALKAQVTLEIGNKDKEILKDFERFIKMVLGIDAKQTRLVSPAALYRVGVTNASDRGLDIWANFGPAIQVKHLTLTPELMEDIADDITSDRIVIVCIDTERETIEALLKQVGWSERIQGVITINDLDDWYKLCLSKKYRANLGVKLLQDVGREFAAEFPSSKEIVPFMAKRGYDKIIMPSDWQIQI</sequence>
<evidence type="ECO:0000313" key="1">
    <source>
        <dbReference type="EMBL" id="KKQ32176.1"/>
    </source>
</evidence>
<dbReference type="InterPro" id="IPR019058">
    <property type="entry name" value="Restrct_endonuc_II_HaeII"/>
</dbReference>
<dbReference type="EMBL" id="LBTA01000026">
    <property type="protein sequence ID" value="KKQ32176.1"/>
    <property type="molecule type" value="Genomic_DNA"/>
</dbReference>
<dbReference type="GO" id="GO:0008168">
    <property type="term" value="F:methyltransferase activity"/>
    <property type="evidence" value="ECO:0007669"/>
    <property type="project" value="UniProtKB-KW"/>
</dbReference>
<proteinExistence type="predicted"/>
<organism evidence="1 2">
    <name type="scientific">Candidatus Nomurabacteria bacterium GW2011_GWA1_37_20</name>
    <dbReference type="NCBI Taxonomy" id="1618729"/>
    <lineage>
        <taxon>Bacteria</taxon>
        <taxon>Candidatus Nomuraibacteriota</taxon>
    </lineage>
</organism>
<name>A0A0G0JV77_9BACT</name>
<accession>A0A0G0JV77</accession>
<comment type="caution">
    <text evidence="1">The sequence shown here is derived from an EMBL/GenBank/DDBJ whole genome shotgun (WGS) entry which is preliminary data.</text>
</comment>
<dbReference type="Pfam" id="PF09554">
    <property type="entry name" value="RE_HaeII"/>
    <property type="match status" value="1"/>
</dbReference>
<dbReference type="AlphaFoldDB" id="A0A0G0JV77"/>
<dbReference type="Proteomes" id="UP000034701">
    <property type="component" value="Unassembled WGS sequence"/>
</dbReference>